<dbReference type="Gene3D" id="1.20.58.480">
    <property type="match status" value="1"/>
</dbReference>
<dbReference type="Gene3D" id="1.10.287.3810">
    <property type="match status" value="1"/>
</dbReference>
<protein>
    <recommendedName>
        <fullName evidence="5">Tryptophan 2,3-dioxygenase</fullName>
    </recommendedName>
</protein>
<dbReference type="GO" id="GO:0019441">
    <property type="term" value="P:L-tryptophan catabolic process to kynurenine"/>
    <property type="evidence" value="ECO:0007669"/>
    <property type="project" value="InterPro"/>
</dbReference>
<dbReference type="SUPFAM" id="SSF140959">
    <property type="entry name" value="Indolic compounds 2,3-dioxygenase-like"/>
    <property type="match status" value="1"/>
</dbReference>
<proteinExistence type="predicted"/>
<dbReference type="GO" id="GO:0019442">
    <property type="term" value="P:L-tryptophan catabolic process to acetyl-CoA"/>
    <property type="evidence" value="ECO:0007669"/>
    <property type="project" value="TreeGrafter"/>
</dbReference>
<feature type="region of interest" description="Disordered" evidence="1">
    <location>
        <begin position="142"/>
        <end position="200"/>
    </location>
</feature>
<dbReference type="KEGG" id="gtt:GUITHDRAFT_160461"/>
<dbReference type="EnsemblProtists" id="EKX55432">
    <property type="protein sequence ID" value="EKX55432"/>
    <property type="gene ID" value="GUITHDRAFT_160461"/>
</dbReference>
<dbReference type="PANTHER" id="PTHR10138">
    <property type="entry name" value="TRYPTOPHAN 2,3-DIOXYGENASE"/>
    <property type="match status" value="1"/>
</dbReference>
<name>L1K4C2_GUITC</name>
<keyword evidence="4" id="KW-1185">Reference proteome</keyword>
<dbReference type="HOGENOM" id="CLU_441763_0_0_1"/>
<feature type="compositionally biased region" description="Basic and acidic residues" evidence="1">
    <location>
        <begin position="142"/>
        <end position="153"/>
    </location>
</feature>
<sequence length="619" mass="70891">MDAMLVQYIRRGTPSSLRTLQQDALWTGILCGGCVILLQRMNVLDLIQGPGTWKEHAVWSLRGILSRLRQVYKGLFQPNKPPVLKMRQDVPPSFWDPESLGSPLMIGPDVPPSTGSLSEPLVSGMWKDEDLGRGMRWERETRPLTRHPSKQDLKYLMAPHGPDSPGRGRPDWSDMLHGLKSSGGKTGLSQRSTGELSGSRSMEIFPDEISEATEEDIALAKERSRERAHNARSAASVRVLDYQGYLQLDKILKAQEPQSRIYDMEVHDEMLFIIIHQTYELWFKQVLHELDSVLHMFSSLPHKSVKEMDVSLCLSRSSRVVEILKVLVSQFDVLETMHPQAFSDFRDFLSPASGFQSMQFRLVENKLGMRPEQRIQHSGCPYYQHLAREEEREEVLAAEREVGLLDYLGEWLEKLMDEVFNDFDFAAYMKEAIEQAAVHDRSAIERFPTVRTSNRHVESKESALNGLEKKRLAHLKLFDEQIHNELIKKGIRQLSFKATMACVFVQSFSHEAAFQTIQRFLTKLIEIDELIARWRQRHSSLVLRMIGSKDGTGGSSGHAYLNAVMQKSRIFVDLCHCSHYLLPQHSMLPLPAEVKRRLQMSLSRASSHPFMNELVDFRD</sequence>
<dbReference type="GeneID" id="17312049"/>
<dbReference type="PANTHER" id="PTHR10138:SF0">
    <property type="entry name" value="TRYPTOPHAN 2,3-DIOXYGENASE"/>
    <property type="match status" value="1"/>
</dbReference>
<dbReference type="AlphaFoldDB" id="L1K4C2"/>
<reference evidence="3" key="3">
    <citation type="submission" date="2015-06" db="UniProtKB">
        <authorList>
            <consortium name="EnsemblProtists"/>
        </authorList>
    </citation>
    <scope>IDENTIFICATION</scope>
</reference>
<gene>
    <name evidence="2" type="ORF">GUITHDRAFT_160461</name>
</gene>
<dbReference type="GO" id="GO:0020037">
    <property type="term" value="F:heme binding"/>
    <property type="evidence" value="ECO:0007669"/>
    <property type="project" value="InterPro"/>
</dbReference>
<dbReference type="eggNOG" id="KOG3906">
    <property type="taxonomic scope" value="Eukaryota"/>
</dbReference>
<dbReference type="GO" id="GO:0004833">
    <property type="term" value="F:L-tryptophan 2,3-dioxygenase activity"/>
    <property type="evidence" value="ECO:0007669"/>
    <property type="project" value="InterPro"/>
</dbReference>
<evidence type="ECO:0000256" key="1">
    <source>
        <dbReference type="SAM" id="MobiDB-lite"/>
    </source>
</evidence>
<dbReference type="OrthoDB" id="447477at2759"/>
<dbReference type="RefSeq" id="XP_005842412.1">
    <property type="nucleotide sequence ID" value="XM_005842355.1"/>
</dbReference>
<reference evidence="4" key="2">
    <citation type="submission" date="2012-11" db="EMBL/GenBank/DDBJ databases">
        <authorList>
            <person name="Kuo A."/>
            <person name="Curtis B.A."/>
            <person name="Tanifuji G."/>
            <person name="Burki F."/>
            <person name="Gruber A."/>
            <person name="Irimia M."/>
            <person name="Maruyama S."/>
            <person name="Arias M.C."/>
            <person name="Ball S.G."/>
            <person name="Gile G.H."/>
            <person name="Hirakawa Y."/>
            <person name="Hopkins J.F."/>
            <person name="Rensing S.A."/>
            <person name="Schmutz J."/>
            <person name="Symeonidi A."/>
            <person name="Elias M."/>
            <person name="Eveleigh R.J."/>
            <person name="Herman E.K."/>
            <person name="Klute M.J."/>
            <person name="Nakayama T."/>
            <person name="Obornik M."/>
            <person name="Reyes-Prieto A."/>
            <person name="Armbrust E.V."/>
            <person name="Aves S.J."/>
            <person name="Beiko R.G."/>
            <person name="Coutinho P."/>
            <person name="Dacks J.B."/>
            <person name="Durnford D.G."/>
            <person name="Fast N.M."/>
            <person name="Green B.R."/>
            <person name="Grisdale C."/>
            <person name="Hempe F."/>
            <person name="Henrissat B."/>
            <person name="Hoppner M.P."/>
            <person name="Ishida K.-I."/>
            <person name="Kim E."/>
            <person name="Koreny L."/>
            <person name="Kroth P.G."/>
            <person name="Liu Y."/>
            <person name="Malik S.-B."/>
            <person name="Maier U.G."/>
            <person name="McRose D."/>
            <person name="Mock T."/>
            <person name="Neilson J.A."/>
            <person name="Onodera N.T."/>
            <person name="Poole A.M."/>
            <person name="Pritham E.J."/>
            <person name="Richards T.A."/>
            <person name="Rocap G."/>
            <person name="Roy S.W."/>
            <person name="Sarai C."/>
            <person name="Schaack S."/>
            <person name="Shirato S."/>
            <person name="Slamovits C.H."/>
            <person name="Spencer D.F."/>
            <person name="Suzuki S."/>
            <person name="Worden A.Z."/>
            <person name="Zauner S."/>
            <person name="Barry K."/>
            <person name="Bell C."/>
            <person name="Bharti A.K."/>
            <person name="Crow J.A."/>
            <person name="Grimwood J."/>
            <person name="Kramer R."/>
            <person name="Lindquist E."/>
            <person name="Lucas S."/>
            <person name="Salamov A."/>
            <person name="McFadden G.I."/>
            <person name="Lane C.E."/>
            <person name="Keeling P.J."/>
            <person name="Gray M.W."/>
            <person name="Grigoriev I.V."/>
            <person name="Archibald J.M."/>
        </authorList>
    </citation>
    <scope>NUCLEOTIDE SEQUENCE</scope>
    <source>
        <strain evidence="4">CCMP2712</strain>
    </source>
</reference>
<dbReference type="STRING" id="905079.L1K4C2"/>
<evidence type="ECO:0008006" key="5">
    <source>
        <dbReference type="Google" id="ProtNLM"/>
    </source>
</evidence>
<dbReference type="GO" id="GO:0046872">
    <property type="term" value="F:metal ion binding"/>
    <property type="evidence" value="ECO:0007669"/>
    <property type="project" value="InterPro"/>
</dbReference>
<dbReference type="Pfam" id="PF03301">
    <property type="entry name" value="Trp_dioxygenase"/>
    <property type="match status" value="1"/>
</dbReference>
<dbReference type="EMBL" id="JH992965">
    <property type="protein sequence ID" value="EKX55432.1"/>
    <property type="molecule type" value="Genomic_DNA"/>
</dbReference>
<feature type="compositionally biased region" description="Polar residues" evidence="1">
    <location>
        <begin position="190"/>
        <end position="200"/>
    </location>
</feature>
<evidence type="ECO:0000313" key="3">
    <source>
        <dbReference type="EnsemblProtists" id="EKX55432"/>
    </source>
</evidence>
<evidence type="ECO:0000313" key="4">
    <source>
        <dbReference type="Proteomes" id="UP000011087"/>
    </source>
</evidence>
<dbReference type="Proteomes" id="UP000011087">
    <property type="component" value="Unassembled WGS sequence"/>
</dbReference>
<dbReference type="InterPro" id="IPR037217">
    <property type="entry name" value="Trp/Indoleamine_2_3_dOase-like"/>
</dbReference>
<reference evidence="2 4" key="1">
    <citation type="journal article" date="2012" name="Nature">
        <title>Algal genomes reveal evolutionary mosaicism and the fate of nucleomorphs.</title>
        <authorList>
            <consortium name="DOE Joint Genome Institute"/>
            <person name="Curtis B.A."/>
            <person name="Tanifuji G."/>
            <person name="Burki F."/>
            <person name="Gruber A."/>
            <person name="Irimia M."/>
            <person name="Maruyama S."/>
            <person name="Arias M.C."/>
            <person name="Ball S.G."/>
            <person name="Gile G.H."/>
            <person name="Hirakawa Y."/>
            <person name="Hopkins J.F."/>
            <person name="Kuo A."/>
            <person name="Rensing S.A."/>
            <person name="Schmutz J."/>
            <person name="Symeonidi A."/>
            <person name="Elias M."/>
            <person name="Eveleigh R.J."/>
            <person name="Herman E.K."/>
            <person name="Klute M.J."/>
            <person name="Nakayama T."/>
            <person name="Obornik M."/>
            <person name="Reyes-Prieto A."/>
            <person name="Armbrust E.V."/>
            <person name="Aves S.J."/>
            <person name="Beiko R.G."/>
            <person name="Coutinho P."/>
            <person name="Dacks J.B."/>
            <person name="Durnford D.G."/>
            <person name="Fast N.M."/>
            <person name="Green B.R."/>
            <person name="Grisdale C.J."/>
            <person name="Hempel F."/>
            <person name="Henrissat B."/>
            <person name="Hoppner M.P."/>
            <person name="Ishida K."/>
            <person name="Kim E."/>
            <person name="Koreny L."/>
            <person name="Kroth P.G."/>
            <person name="Liu Y."/>
            <person name="Malik S.B."/>
            <person name="Maier U.G."/>
            <person name="McRose D."/>
            <person name="Mock T."/>
            <person name="Neilson J.A."/>
            <person name="Onodera N.T."/>
            <person name="Poole A.M."/>
            <person name="Pritham E.J."/>
            <person name="Richards T.A."/>
            <person name="Rocap G."/>
            <person name="Roy S.W."/>
            <person name="Sarai C."/>
            <person name="Schaack S."/>
            <person name="Shirato S."/>
            <person name="Slamovits C.H."/>
            <person name="Spencer D.F."/>
            <person name="Suzuki S."/>
            <person name="Worden A.Z."/>
            <person name="Zauner S."/>
            <person name="Barry K."/>
            <person name="Bell C."/>
            <person name="Bharti A.K."/>
            <person name="Crow J.A."/>
            <person name="Grimwood J."/>
            <person name="Kramer R."/>
            <person name="Lindquist E."/>
            <person name="Lucas S."/>
            <person name="Salamov A."/>
            <person name="McFadden G.I."/>
            <person name="Lane C.E."/>
            <person name="Keeling P.J."/>
            <person name="Gray M.W."/>
            <person name="Grigoriev I.V."/>
            <person name="Archibald J.M."/>
        </authorList>
    </citation>
    <scope>NUCLEOTIDE SEQUENCE</scope>
    <source>
        <strain evidence="2 4">CCMP2712</strain>
    </source>
</reference>
<dbReference type="InterPro" id="IPR004981">
    <property type="entry name" value="Trp_2_3_dOase"/>
</dbReference>
<feature type="compositionally biased region" description="Low complexity" evidence="1">
    <location>
        <begin position="178"/>
        <end position="189"/>
    </location>
</feature>
<dbReference type="PaxDb" id="55529-EKX55432"/>
<organism evidence="2">
    <name type="scientific">Guillardia theta (strain CCMP2712)</name>
    <name type="common">Cryptophyte</name>
    <dbReference type="NCBI Taxonomy" id="905079"/>
    <lineage>
        <taxon>Eukaryota</taxon>
        <taxon>Cryptophyceae</taxon>
        <taxon>Pyrenomonadales</taxon>
        <taxon>Geminigeraceae</taxon>
        <taxon>Guillardia</taxon>
    </lineage>
</organism>
<evidence type="ECO:0000313" key="2">
    <source>
        <dbReference type="EMBL" id="EKX55432.1"/>
    </source>
</evidence>
<accession>L1K4C2</accession>